<reference evidence="1 5" key="1">
    <citation type="submission" date="2015-09" db="EMBL/GenBank/DDBJ databases">
        <authorList>
            <consortium name="Pathogen Informatics"/>
        </authorList>
    </citation>
    <scope>NUCLEOTIDE SEQUENCE [LARGE SCALE GENOMIC DNA]</scope>
    <source>
        <strain evidence="1 5">2789STDY5834948</strain>
    </source>
</reference>
<organism evidence="1 5">
    <name type="scientific">Parabacteroides distasonis</name>
    <dbReference type="NCBI Taxonomy" id="823"/>
    <lineage>
        <taxon>Bacteria</taxon>
        <taxon>Pseudomonadati</taxon>
        <taxon>Bacteroidota</taxon>
        <taxon>Bacteroidia</taxon>
        <taxon>Bacteroidales</taxon>
        <taxon>Tannerellaceae</taxon>
        <taxon>Parabacteroides</taxon>
    </lineage>
</organism>
<dbReference type="Proteomes" id="UP000095332">
    <property type="component" value="Unassembled WGS sequence"/>
</dbReference>
<dbReference type="EMBL" id="WKMX01000001">
    <property type="protein sequence ID" value="MRZ04650.1"/>
    <property type="molecule type" value="Genomic_DNA"/>
</dbReference>
<name>A0A174PTW8_PARDI</name>
<evidence type="ECO:0000313" key="2">
    <source>
        <dbReference type="EMBL" id="MRY82697.1"/>
    </source>
</evidence>
<dbReference type="RefSeq" id="WP_036653193.1">
    <property type="nucleotide sequence ID" value="NZ_CAJSZN010000002.1"/>
</dbReference>
<evidence type="ECO:0000313" key="1">
    <source>
        <dbReference type="EMBL" id="CUP62577.1"/>
    </source>
</evidence>
<evidence type="ECO:0000313" key="8">
    <source>
        <dbReference type="Proteomes" id="UP000501982"/>
    </source>
</evidence>
<sequence>MLQVLRYTAFYIALFLLLSSCTTINGIKKVSCHLTDTISLRDLHLTAAYNVAVGNRDTICCSDRSFEEMMQFEDGMGVKYLRTVTDKEHHIKSVYAYDDDRNLLYCNFEFMSDSDYNSVPIGREYKFNSQGNITEIINHEEGYSICCEQAMYIGDRYSKRKASKEYSKRILDRGKWQGKKVWEYHYTDKKKQDKMLVIDGNSGKILKKKDVFVTY</sequence>
<evidence type="ECO:0000313" key="7">
    <source>
        <dbReference type="Proteomes" id="UP000471216"/>
    </source>
</evidence>
<dbReference type="Proteomes" id="UP000450599">
    <property type="component" value="Unassembled WGS sequence"/>
</dbReference>
<proteinExistence type="predicted"/>
<evidence type="ECO:0000313" key="6">
    <source>
        <dbReference type="Proteomes" id="UP000450599"/>
    </source>
</evidence>
<evidence type="ECO:0008006" key="9">
    <source>
        <dbReference type="Google" id="ProtNLM"/>
    </source>
</evidence>
<dbReference type="EMBL" id="CP051672">
    <property type="protein sequence ID" value="QJE27482.1"/>
    <property type="molecule type" value="Genomic_DNA"/>
</dbReference>
<dbReference type="EMBL" id="WKMW01000001">
    <property type="protein sequence ID" value="MRY82697.1"/>
    <property type="molecule type" value="Genomic_DNA"/>
</dbReference>
<dbReference type="EMBL" id="CZBM01000001">
    <property type="protein sequence ID" value="CUP62577.1"/>
    <property type="molecule type" value="Genomic_DNA"/>
</dbReference>
<dbReference type="OrthoDB" id="1094425at2"/>
<dbReference type="Proteomes" id="UP000471216">
    <property type="component" value="Unassembled WGS sequence"/>
</dbReference>
<reference evidence="6 7" key="2">
    <citation type="journal article" date="2019" name="Nat. Med.">
        <title>A library of human gut bacterial isolates paired with longitudinal multiomics data enables mechanistic microbiome research.</title>
        <authorList>
            <person name="Poyet M."/>
            <person name="Groussin M."/>
            <person name="Gibbons S.M."/>
            <person name="Avila-Pacheco J."/>
            <person name="Jiang X."/>
            <person name="Kearney S.M."/>
            <person name="Perrotta A.R."/>
            <person name="Berdy B."/>
            <person name="Zhao S."/>
            <person name="Lieberman T.D."/>
            <person name="Swanson P.K."/>
            <person name="Smith M."/>
            <person name="Roesemann S."/>
            <person name="Alexander J.E."/>
            <person name="Rich S.A."/>
            <person name="Livny J."/>
            <person name="Vlamakis H."/>
            <person name="Clish C."/>
            <person name="Bullock K."/>
            <person name="Deik A."/>
            <person name="Scott J."/>
            <person name="Pierce K.A."/>
            <person name="Xavier R.J."/>
            <person name="Alm E.J."/>
        </authorList>
    </citation>
    <scope>NUCLEOTIDE SEQUENCE [LARGE SCALE GENOMIC DNA]</scope>
    <source>
        <strain evidence="3 7">BIOML-A10</strain>
        <strain evidence="2 6">BIOML-A11</strain>
    </source>
</reference>
<dbReference type="PROSITE" id="PS51257">
    <property type="entry name" value="PROKAR_LIPOPROTEIN"/>
    <property type="match status" value="1"/>
</dbReference>
<gene>
    <name evidence="1" type="ORF">ERS852560_00449</name>
    <name evidence="3" type="ORF">GKD54_00140</name>
    <name evidence="2" type="ORF">GKD58_00140</name>
    <name evidence="4" type="ORF">HHO38_03645</name>
</gene>
<evidence type="ECO:0000313" key="5">
    <source>
        <dbReference type="Proteomes" id="UP000095332"/>
    </source>
</evidence>
<evidence type="ECO:0000313" key="4">
    <source>
        <dbReference type="EMBL" id="QJE27482.1"/>
    </source>
</evidence>
<evidence type="ECO:0000313" key="3">
    <source>
        <dbReference type="EMBL" id="MRZ04650.1"/>
    </source>
</evidence>
<dbReference type="Proteomes" id="UP000501982">
    <property type="component" value="Chromosome"/>
</dbReference>
<reference evidence="4 8" key="3">
    <citation type="submission" date="2020-04" db="EMBL/GenBank/DDBJ databases">
        <title>Complete Genomes and Methylome analysis of CBBP consortium that reverse antibiotic-induced susceptibility to vancomycin-resistant Enterococcus faecium infection.</title>
        <authorList>
            <person name="Fomenkov A."/>
            <person name="Zhang Z."/>
            <person name="Pamer E."/>
            <person name="Roberts R.J."/>
        </authorList>
    </citation>
    <scope>NUCLEOTIDE SEQUENCE [LARGE SCALE GENOMIC DNA]</scope>
    <source>
        <strain evidence="8">CBBP</strain>
        <strain evidence="4">CBBP-1</strain>
    </source>
</reference>
<accession>A0A174PTW8</accession>
<dbReference type="AlphaFoldDB" id="A0A174PTW8"/>
<protein>
    <recommendedName>
        <fullName evidence="9">Lipoprotein</fullName>
    </recommendedName>
</protein>